<dbReference type="Pfam" id="PF07859">
    <property type="entry name" value="Abhydrolase_3"/>
    <property type="match status" value="1"/>
</dbReference>
<evidence type="ECO:0000313" key="3">
    <source>
        <dbReference type="EMBL" id="GAW98260.1"/>
    </source>
</evidence>
<dbReference type="EMBL" id="BCMF01000001">
    <property type="protein sequence ID" value="GAW98260.1"/>
    <property type="molecule type" value="Genomic_DNA"/>
</dbReference>
<dbReference type="Gene3D" id="3.40.50.1820">
    <property type="entry name" value="alpha/beta hydrolase"/>
    <property type="match status" value="1"/>
</dbReference>
<dbReference type="PANTHER" id="PTHR48081">
    <property type="entry name" value="AB HYDROLASE SUPERFAMILY PROTEIN C4A8.06C"/>
    <property type="match status" value="1"/>
</dbReference>
<comment type="caution">
    <text evidence="3">The sequence shown here is derived from an EMBL/GenBank/DDBJ whole genome shotgun (WGS) entry which is preliminary data.</text>
</comment>
<gene>
    <name evidence="3" type="ORF">IWT30_00204</name>
</gene>
<dbReference type="InterPro" id="IPR050300">
    <property type="entry name" value="GDXG_lipolytic_enzyme"/>
</dbReference>
<dbReference type="AlphaFoldDB" id="A0A1Z5I9P0"/>
<sequence>MSVRGDWLLFKTKRSRLKQQVATSFLHPSRRTDHLKPARFRQPDDVKVVPLEKGRLVTLLPVKETDRHVVIFHGGAYTVPATDSHRQWMEQIAAHMGAKATMLEFPLAPESTAVETVPASLDAYAELRAEYPDDQFYWLADSSGAGLALVLLQQLRARQLPMPRATVLVSPWSDLAMRDPEIDKRRQTDPELPLQAMREVGANYAGTLVLDDPLVSPLNGPMDHLGHISLWYGTTELLLPDHRKLAAKLKQADGTQVEVREMKNMLHDFLMWPGLPESKQVFETLKKTMQKNDQ</sequence>
<organism evidence="3 4">
    <name type="scientific">Secundilactobacillus mixtipabuli</name>
    <dbReference type="NCBI Taxonomy" id="1435342"/>
    <lineage>
        <taxon>Bacteria</taxon>
        <taxon>Bacillati</taxon>
        <taxon>Bacillota</taxon>
        <taxon>Bacilli</taxon>
        <taxon>Lactobacillales</taxon>
        <taxon>Lactobacillaceae</taxon>
        <taxon>Secundilactobacillus</taxon>
    </lineage>
</organism>
<dbReference type="InterPro" id="IPR013094">
    <property type="entry name" value="AB_hydrolase_3"/>
</dbReference>
<protein>
    <submittedName>
        <fullName evidence="3">Esterase/lipase</fullName>
    </submittedName>
</protein>
<dbReference type="GO" id="GO:0016787">
    <property type="term" value="F:hydrolase activity"/>
    <property type="evidence" value="ECO:0007669"/>
    <property type="project" value="UniProtKB-KW"/>
</dbReference>
<accession>A0A1Z5I9P0</accession>
<evidence type="ECO:0000256" key="1">
    <source>
        <dbReference type="ARBA" id="ARBA00022801"/>
    </source>
</evidence>
<evidence type="ECO:0000259" key="2">
    <source>
        <dbReference type="Pfam" id="PF07859"/>
    </source>
</evidence>
<keyword evidence="4" id="KW-1185">Reference proteome</keyword>
<dbReference type="SUPFAM" id="SSF53474">
    <property type="entry name" value="alpha/beta-Hydrolases"/>
    <property type="match status" value="1"/>
</dbReference>
<proteinExistence type="predicted"/>
<dbReference type="RefSeq" id="WP_089108094.1">
    <property type="nucleotide sequence ID" value="NZ_BCMF01000001.1"/>
</dbReference>
<name>A0A1Z5I9P0_9LACO</name>
<evidence type="ECO:0000313" key="4">
    <source>
        <dbReference type="Proteomes" id="UP000198374"/>
    </source>
</evidence>
<dbReference type="PANTHER" id="PTHR48081:SF8">
    <property type="entry name" value="ALPHA_BETA HYDROLASE FOLD-3 DOMAIN-CONTAINING PROTEIN-RELATED"/>
    <property type="match status" value="1"/>
</dbReference>
<feature type="domain" description="Alpha/beta hydrolase fold-3" evidence="2">
    <location>
        <begin position="69"/>
        <end position="270"/>
    </location>
</feature>
<dbReference type="OrthoDB" id="9815425at2"/>
<reference evidence="3 4" key="1">
    <citation type="submission" date="2015-11" db="EMBL/GenBank/DDBJ databases">
        <title>Draft genome sequences of new species of the genus Lactobacillus isolated from orchardgrass silage.</title>
        <authorList>
            <person name="Tohno M."/>
            <person name="Tanizawa Y."/>
            <person name="Arita M."/>
        </authorList>
    </citation>
    <scope>NUCLEOTIDE SEQUENCE [LARGE SCALE GENOMIC DNA]</scope>
    <source>
        <strain evidence="3 4">IWT30</strain>
    </source>
</reference>
<dbReference type="InterPro" id="IPR029058">
    <property type="entry name" value="AB_hydrolase_fold"/>
</dbReference>
<keyword evidence="1" id="KW-0378">Hydrolase</keyword>
<dbReference type="Proteomes" id="UP000198374">
    <property type="component" value="Unassembled WGS sequence"/>
</dbReference>